<proteinExistence type="predicted"/>
<evidence type="ECO:0000313" key="2">
    <source>
        <dbReference type="EMBL" id="KAE9610984.1"/>
    </source>
</evidence>
<feature type="chain" id="PRO_5025570320" evidence="1">
    <location>
        <begin position="18"/>
        <end position="57"/>
    </location>
</feature>
<comment type="caution">
    <text evidence="2">The sequence shown here is derived from an EMBL/GenBank/DDBJ whole genome shotgun (WGS) entry which is preliminary data.</text>
</comment>
<dbReference type="AlphaFoldDB" id="A0A6A4QCI2"/>
<dbReference type="EMBL" id="WOCE01000007">
    <property type="protein sequence ID" value="KAE9610984.1"/>
    <property type="molecule type" value="Genomic_DNA"/>
</dbReference>
<sequence length="57" mass="6389">MKHLLILLLHCNSHIYSNVSICESFCSMADVPPVPLTPDYGGPVVREHSKSTYNNFI</sequence>
<keyword evidence="1" id="KW-0732">Signal</keyword>
<keyword evidence="3" id="KW-1185">Reference proteome</keyword>
<name>A0A6A4QCI2_LUPAL</name>
<dbReference type="Proteomes" id="UP000447434">
    <property type="component" value="Chromosome 7"/>
</dbReference>
<reference evidence="3" key="1">
    <citation type="journal article" date="2020" name="Nat. Commun.">
        <title>Genome sequence of the cluster root forming white lupin.</title>
        <authorList>
            <person name="Hufnagel B."/>
            <person name="Marques A."/>
            <person name="Soriano A."/>
            <person name="Marques L."/>
            <person name="Divol F."/>
            <person name="Doumas P."/>
            <person name="Sallet E."/>
            <person name="Mancinotti D."/>
            <person name="Carrere S."/>
            <person name="Marande W."/>
            <person name="Arribat S."/>
            <person name="Keller J."/>
            <person name="Huneau C."/>
            <person name="Blein T."/>
            <person name="Aime D."/>
            <person name="Laguerre M."/>
            <person name="Taylor J."/>
            <person name="Schubert V."/>
            <person name="Nelson M."/>
            <person name="Geu-Flores F."/>
            <person name="Crespi M."/>
            <person name="Gallardo-Guerrero K."/>
            <person name="Delaux P.-M."/>
            <person name="Salse J."/>
            <person name="Berges H."/>
            <person name="Guyot R."/>
            <person name="Gouzy J."/>
            <person name="Peret B."/>
        </authorList>
    </citation>
    <scope>NUCLEOTIDE SEQUENCE [LARGE SCALE GENOMIC DNA]</scope>
    <source>
        <strain evidence="3">cv. Amiga</strain>
    </source>
</reference>
<gene>
    <name evidence="2" type="ORF">Lalb_Chr07g0192841</name>
</gene>
<evidence type="ECO:0000313" key="3">
    <source>
        <dbReference type="Proteomes" id="UP000447434"/>
    </source>
</evidence>
<evidence type="ECO:0000256" key="1">
    <source>
        <dbReference type="SAM" id="SignalP"/>
    </source>
</evidence>
<organism evidence="2 3">
    <name type="scientific">Lupinus albus</name>
    <name type="common">White lupine</name>
    <name type="synonym">Lupinus termis</name>
    <dbReference type="NCBI Taxonomy" id="3870"/>
    <lineage>
        <taxon>Eukaryota</taxon>
        <taxon>Viridiplantae</taxon>
        <taxon>Streptophyta</taxon>
        <taxon>Embryophyta</taxon>
        <taxon>Tracheophyta</taxon>
        <taxon>Spermatophyta</taxon>
        <taxon>Magnoliopsida</taxon>
        <taxon>eudicotyledons</taxon>
        <taxon>Gunneridae</taxon>
        <taxon>Pentapetalae</taxon>
        <taxon>rosids</taxon>
        <taxon>fabids</taxon>
        <taxon>Fabales</taxon>
        <taxon>Fabaceae</taxon>
        <taxon>Papilionoideae</taxon>
        <taxon>50 kb inversion clade</taxon>
        <taxon>genistoids sensu lato</taxon>
        <taxon>core genistoids</taxon>
        <taxon>Genisteae</taxon>
        <taxon>Lupinus</taxon>
    </lineage>
</organism>
<feature type="signal peptide" evidence="1">
    <location>
        <begin position="1"/>
        <end position="17"/>
    </location>
</feature>
<accession>A0A6A4QCI2</accession>
<protein>
    <submittedName>
        <fullName evidence="2">Uncharacterized protein</fullName>
    </submittedName>
</protein>